<evidence type="ECO:0000313" key="3">
    <source>
        <dbReference type="Proteomes" id="UP000298787"/>
    </source>
</evidence>
<protein>
    <submittedName>
        <fullName evidence="2">Uncharacterized protein</fullName>
    </submittedName>
</protein>
<dbReference type="AlphaFoldDB" id="A0A4U5TYN8"/>
<gene>
    <name evidence="2" type="ORF">D9C73_001853</name>
</gene>
<proteinExistence type="predicted"/>
<reference evidence="2 3" key="1">
    <citation type="submission" date="2019-01" db="EMBL/GenBank/DDBJ databases">
        <title>Genome Assembly of Collichthys lucidus.</title>
        <authorList>
            <person name="Cai M."/>
            <person name="Xiao S."/>
        </authorList>
    </citation>
    <scope>NUCLEOTIDE SEQUENCE [LARGE SCALE GENOMIC DNA]</scope>
    <source>
        <strain evidence="2">JT15FE1705JMU</strain>
        <tissue evidence="2">Muscle</tissue>
    </source>
</reference>
<evidence type="ECO:0000313" key="2">
    <source>
        <dbReference type="EMBL" id="TKS66824.1"/>
    </source>
</evidence>
<evidence type="ECO:0000256" key="1">
    <source>
        <dbReference type="SAM" id="MobiDB-lite"/>
    </source>
</evidence>
<dbReference type="Proteomes" id="UP000298787">
    <property type="component" value="Chromosome 2"/>
</dbReference>
<dbReference type="EMBL" id="CM014079">
    <property type="protein sequence ID" value="TKS66824.1"/>
    <property type="molecule type" value="Genomic_DNA"/>
</dbReference>
<keyword evidence="3" id="KW-1185">Reference proteome</keyword>
<organism evidence="2 3">
    <name type="scientific">Collichthys lucidus</name>
    <name type="common">Big head croaker</name>
    <name type="synonym">Sciaena lucida</name>
    <dbReference type="NCBI Taxonomy" id="240159"/>
    <lineage>
        <taxon>Eukaryota</taxon>
        <taxon>Metazoa</taxon>
        <taxon>Chordata</taxon>
        <taxon>Craniata</taxon>
        <taxon>Vertebrata</taxon>
        <taxon>Euteleostomi</taxon>
        <taxon>Actinopterygii</taxon>
        <taxon>Neopterygii</taxon>
        <taxon>Teleostei</taxon>
        <taxon>Neoteleostei</taxon>
        <taxon>Acanthomorphata</taxon>
        <taxon>Eupercaria</taxon>
        <taxon>Sciaenidae</taxon>
        <taxon>Collichthys</taxon>
    </lineage>
</organism>
<feature type="region of interest" description="Disordered" evidence="1">
    <location>
        <begin position="58"/>
        <end position="80"/>
    </location>
</feature>
<accession>A0A4U5TYN8</accession>
<sequence length="110" mass="12569">MFAFYSEHNERRLTKRFSVEEVLARVSGHDEEDTGIEPEIEEEVSEVEDNTVFDPDFEETEQAPEETFQPKSGHSLWSSSPPGHWVYDGKPLLSNRTVSVQSDETNVVLP</sequence>
<name>A0A4U5TYN8_COLLU</name>
<feature type="compositionally biased region" description="Polar residues" evidence="1">
    <location>
        <begin position="69"/>
        <end position="80"/>
    </location>
</feature>